<evidence type="ECO:0000256" key="4">
    <source>
        <dbReference type="ARBA" id="ARBA00012027"/>
    </source>
</evidence>
<dbReference type="ExpressionAtlas" id="A0A072V3N3">
    <property type="expression patterns" value="differential"/>
</dbReference>
<reference evidence="14 16" key="1">
    <citation type="journal article" date="2011" name="Nature">
        <title>The Medicago genome provides insight into the evolution of rhizobial symbioses.</title>
        <authorList>
            <person name="Young N.D."/>
            <person name="Debelle F."/>
            <person name="Oldroyd G.E."/>
            <person name="Geurts R."/>
            <person name="Cannon S.B."/>
            <person name="Udvardi M.K."/>
            <person name="Benedito V.A."/>
            <person name="Mayer K.F."/>
            <person name="Gouzy J."/>
            <person name="Schoof H."/>
            <person name="Van de Peer Y."/>
            <person name="Proost S."/>
            <person name="Cook D.R."/>
            <person name="Meyers B.C."/>
            <person name="Spannagl M."/>
            <person name="Cheung F."/>
            <person name="De Mita S."/>
            <person name="Krishnakumar V."/>
            <person name="Gundlach H."/>
            <person name="Zhou S."/>
            <person name="Mudge J."/>
            <person name="Bharti A.K."/>
            <person name="Murray J.D."/>
            <person name="Naoumkina M.A."/>
            <person name="Rosen B."/>
            <person name="Silverstein K.A."/>
            <person name="Tang H."/>
            <person name="Rombauts S."/>
            <person name="Zhao P.X."/>
            <person name="Zhou P."/>
            <person name="Barbe V."/>
            <person name="Bardou P."/>
            <person name="Bechner M."/>
            <person name="Bellec A."/>
            <person name="Berger A."/>
            <person name="Berges H."/>
            <person name="Bidwell S."/>
            <person name="Bisseling T."/>
            <person name="Choisne N."/>
            <person name="Couloux A."/>
            <person name="Denny R."/>
            <person name="Deshpande S."/>
            <person name="Dai X."/>
            <person name="Doyle J.J."/>
            <person name="Dudez A.M."/>
            <person name="Farmer A.D."/>
            <person name="Fouteau S."/>
            <person name="Franken C."/>
            <person name="Gibelin C."/>
            <person name="Gish J."/>
            <person name="Goldstein S."/>
            <person name="Gonzalez A.J."/>
            <person name="Green P.J."/>
            <person name="Hallab A."/>
            <person name="Hartog M."/>
            <person name="Hua A."/>
            <person name="Humphray S.J."/>
            <person name="Jeong D.H."/>
            <person name="Jing Y."/>
            <person name="Jocker A."/>
            <person name="Kenton S.M."/>
            <person name="Kim D.J."/>
            <person name="Klee K."/>
            <person name="Lai H."/>
            <person name="Lang C."/>
            <person name="Lin S."/>
            <person name="Macmil S.L."/>
            <person name="Magdelenat G."/>
            <person name="Matthews L."/>
            <person name="McCorrison J."/>
            <person name="Monaghan E.L."/>
            <person name="Mun J.H."/>
            <person name="Najar F.Z."/>
            <person name="Nicholson C."/>
            <person name="Noirot C."/>
            <person name="O'Bleness M."/>
            <person name="Paule C.R."/>
            <person name="Poulain J."/>
            <person name="Prion F."/>
            <person name="Qin B."/>
            <person name="Qu C."/>
            <person name="Retzel E.F."/>
            <person name="Riddle C."/>
            <person name="Sallet E."/>
            <person name="Samain S."/>
            <person name="Samson N."/>
            <person name="Sanders I."/>
            <person name="Saurat O."/>
            <person name="Scarpelli C."/>
            <person name="Schiex T."/>
            <person name="Segurens B."/>
            <person name="Severin A.J."/>
            <person name="Sherrier D.J."/>
            <person name="Shi R."/>
            <person name="Sims S."/>
            <person name="Singer S.R."/>
            <person name="Sinharoy S."/>
            <person name="Sterck L."/>
            <person name="Viollet A."/>
            <person name="Wang B.B."/>
            <person name="Wang K."/>
            <person name="Wang M."/>
            <person name="Wang X."/>
            <person name="Warfsmann J."/>
            <person name="Weissenbach J."/>
            <person name="White D.D."/>
            <person name="White J.D."/>
            <person name="Wiley G.B."/>
            <person name="Wincker P."/>
            <person name="Xing Y."/>
            <person name="Yang L."/>
            <person name="Yao Z."/>
            <person name="Ying F."/>
            <person name="Zhai J."/>
            <person name="Zhou L."/>
            <person name="Zuber A."/>
            <person name="Denarie J."/>
            <person name="Dixon R.A."/>
            <person name="May G.D."/>
            <person name="Schwartz D.C."/>
            <person name="Rogers J."/>
            <person name="Quetier F."/>
            <person name="Town C.D."/>
            <person name="Roe B.A."/>
        </authorList>
    </citation>
    <scope>NUCLEOTIDE SEQUENCE [LARGE SCALE GENOMIC DNA]</scope>
    <source>
        <strain evidence="14">A17</strain>
        <strain evidence="15 16">cv. Jemalong A17</strain>
    </source>
</reference>
<evidence type="ECO:0000256" key="1">
    <source>
        <dbReference type="ARBA" id="ARBA00000798"/>
    </source>
</evidence>
<keyword evidence="7 11" id="KW-0378">Hydrolase</keyword>
<evidence type="ECO:0000259" key="12">
    <source>
        <dbReference type="PROSITE" id="PS50004"/>
    </source>
</evidence>
<keyword evidence="10" id="KW-0443">Lipid metabolism</keyword>
<dbReference type="GO" id="GO:0004630">
    <property type="term" value="F:phospholipase D activity"/>
    <property type="evidence" value="ECO:0007669"/>
    <property type="project" value="UniProtKB-EC"/>
</dbReference>
<protein>
    <recommendedName>
        <fullName evidence="4 11">Phospholipase D</fullName>
        <ecNumber evidence="4 11">3.1.4.4</ecNumber>
    </recommendedName>
</protein>
<comment type="catalytic activity">
    <reaction evidence="1 11">
        <text>a 1,2-diacyl-sn-glycero-3-phosphocholine + H2O = a 1,2-diacyl-sn-glycero-3-phosphate + choline + H(+)</text>
        <dbReference type="Rhea" id="RHEA:14445"/>
        <dbReference type="ChEBI" id="CHEBI:15354"/>
        <dbReference type="ChEBI" id="CHEBI:15377"/>
        <dbReference type="ChEBI" id="CHEBI:15378"/>
        <dbReference type="ChEBI" id="CHEBI:57643"/>
        <dbReference type="ChEBI" id="CHEBI:58608"/>
        <dbReference type="EC" id="3.1.4.4"/>
    </reaction>
</comment>
<evidence type="ECO:0000256" key="3">
    <source>
        <dbReference type="ARBA" id="ARBA00010683"/>
    </source>
</evidence>
<dbReference type="GO" id="GO:0046470">
    <property type="term" value="P:phosphatidylcholine metabolic process"/>
    <property type="evidence" value="ECO:0007669"/>
    <property type="project" value="InterPro"/>
</dbReference>
<evidence type="ECO:0000256" key="9">
    <source>
        <dbReference type="ARBA" id="ARBA00022963"/>
    </source>
</evidence>
<dbReference type="GO" id="GO:0016042">
    <property type="term" value="P:lipid catabolic process"/>
    <property type="evidence" value="ECO:0007669"/>
    <property type="project" value="UniProtKB-KW"/>
</dbReference>
<evidence type="ECO:0000256" key="6">
    <source>
        <dbReference type="ARBA" id="ARBA00022737"/>
    </source>
</evidence>
<dbReference type="EC" id="3.1.4.4" evidence="4 11"/>
<evidence type="ECO:0000256" key="7">
    <source>
        <dbReference type="ARBA" id="ARBA00022801"/>
    </source>
</evidence>
<proteinExistence type="inferred from homology"/>
<comment type="function">
    <text evidence="11">Hydrolyzes glycerol-phospholipids at the terminal phosphodiesteric bond.</text>
</comment>
<evidence type="ECO:0000313" key="16">
    <source>
        <dbReference type="Proteomes" id="UP000002051"/>
    </source>
</evidence>
<comment type="cofactor">
    <cofactor evidence="2 11">
        <name>Ca(2+)</name>
        <dbReference type="ChEBI" id="CHEBI:29108"/>
    </cofactor>
</comment>
<evidence type="ECO:0000256" key="5">
    <source>
        <dbReference type="ARBA" id="ARBA00022723"/>
    </source>
</evidence>
<evidence type="ECO:0000256" key="8">
    <source>
        <dbReference type="ARBA" id="ARBA00022837"/>
    </source>
</evidence>
<dbReference type="EMBL" id="CM001219">
    <property type="protein sequence ID" value="KEH36266.1"/>
    <property type="molecule type" value="Genomic_DNA"/>
</dbReference>
<gene>
    <name evidence="15" type="primary">11436144</name>
    <name evidence="14" type="ordered locus">MTR_3g114840</name>
</gene>
<dbReference type="InterPro" id="IPR011402">
    <property type="entry name" value="PLipase_D_pln"/>
</dbReference>
<dbReference type="FunFam" id="3.30.870.10:FF:000025">
    <property type="entry name" value="Phospholipase D delta"/>
    <property type="match status" value="1"/>
</dbReference>
<dbReference type="InterPro" id="IPR001736">
    <property type="entry name" value="PLipase_D/transphosphatidylase"/>
</dbReference>
<dbReference type="EnsemblPlants" id="KEH36266">
    <property type="protein sequence ID" value="KEH36266"/>
    <property type="gene ID" value="MTR_3g114840"/>
</dbReference>
<comment type="similarity">
    <text evidence="3 11">Belongs to the phospholipase D family. C2-PLD subfamily.</text>
</comment>
<dbReference type="SUPFAM" id="SSF49562">
    <property type="entry name" value="C2 domain (Calcium/lipid-binding domain, CaLB)"/>
    <property type="match status" value="1"/>
</dbReference>
<dbReference type="GO" id="GO:0016020">
    <property type="term" value="C:membrane"/>
    <property type="evidence" value="ECO:0007669"/>
    <property type="project" value="InterPro"/>
</dbReference>
<dbReference type="PROSITE" id="PS50035">
    <property type="entry name" value="PLD"/>
    <property type="match status" value="2"/>
</dbReference>
<keyword evidence="5" id="KW-0479">Metal-binding</keyword>
<evidence type="ECO:0000256" key="11">
    <source>
        <dbReference type="PIRNR" id="PIRNR036470"/>
    </source>
</evidence>
<keyword evidence="6" id="KW-0677">Repeat</keyword>
<reference evidence="15" key="3">
    <citation type="submission" date="2015-04" db="UniProtKB">
        <authorList>
            <consortium name="EnsemblPlants"/>
        </authorList>
    </citation>
    <scope>IDENTIFICATION</scope>
    <source>
        <strain evidence="15">cv. Jemalong A17</strain>
    </source>
</reference>
<dbReference type="InterPro" id="IPR035892">
    <property type="entry name" value="C2_domain_sf"/>
</dbReference>
<dbReference type="Gene3D" id="2.60.40.150">
    <property type="entry name" value="C2 domain"/>
    <property type="match status" value="1"/>
</dbReference>
<keyword evidence="16" id="KW-1185">Reference proteome</keyword>
<dbReference type="Proteomes" id="UP000002051">
    <property type="component" value="Chromosome 3"/>
</dbReference>
<dbReference type="PROSITE" id="PS50004">
    <property type="entry name" value="C2"/>
    <property type="match status" value="1"/>
</dbReference>
<accession>A0A072V3N3</accession>
<feature type="domain" description="PLD phosphodiesterase" evidence="13">
    <location>
        <begin position="352"/>
        <end position="387"/>
    </location>
</feature>
<evidence type="ECO:0000256" key="2">
    <source>
        <dbReference type="ARBA" id="ARBA00001913"/>
    </source>
</evidence>
<dbReference type="OrthoDB" id="14911at2759"/>
<dbReference type="PANTHER" id="PTHR18896">
    <property type="entry name" value="PHOSPHOLIPASE D"/>
    <property type="match status" value="1"/>
</dbReference>
<dbReference type="GO" id="GO:0005509">
    <property type="term" value="F:calcium ion binding"/>
    <property type="evidence" value="ECO:0007669"/>
    <property type="project" value="InterPro"/>
</dbReference>
<evidence type="ECO:0000259" key="13">
    <source>
        <dbReference type="PROSITE" id="PS50035"/>
    </source>
</evidence>
<dbReference type="AlphaFoldDB" id="A0A072V3N3"/>
<dbReference type="CDD" id="cd04015">
    <property type="entry name" value="C2_plant_PLD"/>
    <property type="match status" value="1"/>
</dbReference>
<evidence type="ECO:0000313" key="14">
    <source>
        <dbReference type="EMBL" id="KEH36266.1"/>
    </source>
</evidence>
<dbReference type="PANTHER" id="PTHR18896:SF60">
    <property type="entry name" value="PHOSPHOLIPASE D"/>
    <property type="match status" value="1"/>
</dbReference>
<dbReference type="InterPro" id="IPR015679">
    <property type="entry name" value="PLipase_D_fam"/>
</dbReference>
<dbReference type="Pfam" id="PF00614">
    <property type="entry name" value="PLDc"/>
    <property type="match status" value="1"/>
</dbReference>
<dbReference type="SMART" id="SM00155">
    <property type="entry name" value="PLDc"/>
    <property type="match status" value="2"/>
</dbReference>
<organism evidence="14 16">
    <name type="scientific">Medicago truncatula</name>
    <name type="common">Barrel medic</name>
    <name type="synonym">Medicago tribuloides</name>
    <dbReference type="NCBI Taxonomy" id="3880"/>
    <lineage>
        <taxon>Eukaryota</taxon>
        <taxon>Viridiplantae</taxon>
        <taxon>Streptophyta</taxon>
        <taxon>Embryophyta</taxon>
        <taxon>Tracheophyta</taxon>
        <taxon>Spermatophyta</taxon>
        <taxon>Magnoliopsida</taxon>
        <taxon>eudicotyledons</taxon>
        <taxon>Gunneridae</taxon>
        <taxon>Pentapetalae</taxon>
        <taxon>rosids</taxon>
        <taxon>fabids</taxon>
        <taxon>Fabales</taxon>
        <taxon>Fabaceae</taxon>
        <taxon>Papilionoideae</taxon>
        <taxon>50 kb inversion clade</taxon>
        <taxon>NPAAA clade</taxon>
        <taxon>Hologalegina</taxon>
        <taxon>IRL clade</taxon>
        <taxon>Trifolieae</taxon>
        <taxon>Medicago</taxon>
    </lineage>
</organism>
<sequence length="799" mass="91070">MAPSPKSEAVVYLHGNLDLKIVEARYLPNMDMLSERFRRFFSAFNSCSANITTKGKNHLTRHRHHKIITSDPYVTVCLAGATVARTRVISNSQSPKWEEHFKIPLAHPVSQVEFYVKDNDMFGADLIGIATVSAKRILSGEDISDWFPIIGSFGKPPKPDCAVFLEMKFTRCDENPMYRSGVIPGPDRFAVQDSYFPVRRGGSVTLYQDAHVPDSMLPEIELDDGVEFQQGKCWEDICHAILEAHHLVYIVGWSIFHKVKLVREPTKPLPNGGNLNLGELLKYKSQEGLRVLLLVWDDKTSHSKFFINTNGIMQTHDEETRKFFKHSSVSCVLSPRYASSKLSIFKQQVVGTLFTHHQKCVIVDSQAHGNNRKITAFIGGLDLCDGRYDTPEHRLFRDLDTHVYKDDYHNPTFSAGTKGPRQPWHDLHCKIEGPAAYDILTNFEQRWKKATRWSELGQKLKRVSSWHDDSLIKLERISWILSPSESMSNDDPELWVSKEDDPQNWHIQVFRSIDSGSLKGFPKNTYEAGAQNLVCAKNLVIDKSIQTAYIHAIRSAQHFIYIENQYFIGSSFAWPSYKEAGADNLIPMELALKIVSKIRSRERFTVYIVIPMWPEGVPSSGSVQEILYFQGQTMQMMYEIIARELRFMKLNDSHPQDYLNFYCLGNREKFATEVSSPNSSPSGNGDTVSASQKFQRFMIYVHAKGMVVDDEYAMVGSANINQRSLAGSRDTEIAMGAYQPHHTWSKKNGHPRGQVWKIKLTKYSTTNLSTRSYDSLMSHESFFPPSVSRSIHLDKTKKL</sequence>
<evidence type="ECO:0000313" key="15">
    <source>
        <dbReference type="EnsemblPlants" id="KEH36266"/>
    </source>
</evidence>
<evidence type="ECO:0000256" key="10">
    <source>
        <dbReference type="ARBA" id="ARBA00023098"/>
    </source>
</evidence>
<dbReference type="PIRSF" id="PIRSF036470">
    <property type="entry name" value="PLD_plant"/>
    <property type="match status" value="1"/>
</dbReference>
<dbReference type="InterPro" id="IPR000008">
    <property type="entry name" value="C2_dom"/>
</dbReference>
<reference evidence="14 16" key="2">
    <citation type="journal article" date="2014" name="BMC Genomics">
        <title>An improved genome release (version Mt4.0) for the model legume Medicago truncatula.</title>
        <authorList>
            <person name="Tang H."/>
            <person name="Krishnakumar V."/>
            <person name="Bidwell S."/>
            <person name="Rosen B."/>
            <person name="Chan A."/>
            <person name="Zhou S."/>
            <person name="Gentzbittel L."/>
            <person name="Childs K.L."/>
            <person name="Yandell M."/>
            <person name="Gundlach H."/>
            <person name="Mayer K.F."/>
            <person name="Schwartz D.C."/>
            <person name="Town C.D."/>
        </authorList>
    </citation>
    <scope>GENOME REANNOTATION</scope>
    <source>
        <strain evidence="14">A17</strain>
        <strain evidence="15 16">cv. Jemalong A17</strain>
    </source>
</reference>
<dbReference type="Gene3D" id="3.30.870.10">
    <property type="entry name" value="Endonuclease Chain A"/>
    <property type="match status" value="2"/>
</dbReference>
<dbReference type="Pfam" id="PF00168">
    <property type="entry name" value="C2"/>
    <property type="match status" value="1"/>
</dbReference>
<feature type="domain" description="C2" evidence="12">
    <location>
        <begin position="1"/>
        <end position="147"/>
    </location>
</feature>
<name>A0A072V3N3_MEDTR</name>
<feature type="domain" description="PLD phosphodiesterase" evidence="13">
    <location>
        <begin position="697"/>
        <end position="724"/>
    </location>
</feature>
<dbReference type="SUPFAM" id="SSF56024">
    <property type="entry name" value="Phospholipase D/nuclease"/>
    <property type="match status" value="2"/>
</dbReference>
<keyword evidence="8 11" id="KW-0106">Calcium</keyword>
<keyword evidence="9 11" id="KW-0442">Lipid degradation</keyword>
<dbReference type="SMART" id="SM00239">
    <property type="entry name" value="C2"/>
    <property type="match status" value="1"/>
</dbReference>